<dbReference type="EMBL" id="AP024849">
    <property type="protein sequence ID" value="BCZ48944.1"/>
    <property type="molecule type" value="Genomic_DNA"/>
</dbReference>
<dbReference type="Proteomes" id="UP000824633">
    <property type="component" value="Chromosome"/>
</dbReference>
<evidence type="ECO:0000256" key="1">
    <source>
        <dbReference type="SAM" id="Phobius"/>
    </source>
</evidence>
<evidence type="ECO:0000313" key="2">
    <source>
        <dbReference type="EMBL" id="BCZ48944.1"/>
    </source>
</evidence>
<dbReference type="RefSeq" id="WP_224035169.1">
    <property type="nucleotide sequence ID" value="NZ_AP024849.1"/>
</dbReference>
<accession>A0ABM7TLG6</accession>
<dbReference type="InterPro" id="IPR054200">
    <property type="entry name" value="DUF6905"/>
</dbReference>
<keyword evidence="3" id="KW-1185">Reference proteome</keyword>
<keyword evidence="1" id="KW-0472">Membrane</keyword>
<protein>
    <recommendedName>
        <fullName evidence="4">Permease</fullName>
    </recommendedName>
</protein>
<feature type="transmembrane region" description="Helical" evidence="1">
    <location>
        <begin position="63"/>
        <end position="81"/>
    </location>
</feature>
<keyword evidence="1" id="KW-1133">Transmembrane helix</keyword>
<gene>
    <name evidence="2" type="ORF">psyc5s11_50110</name>
</gene>
<feature type="transmembrane region" description="Helical" evidence="1">
    <location>
        <begin position="93"/>
        <end position="110"/>
    </location>
</feature>
<feature type="transmembrane region" description="Helical" evidence="1">
    <location>
        <begin position="31"/>
        <end position="51"/>
    </location>
</feature>
<organism evidence="2 3">
    <name type="scientific">Clostridium gelidum</name>
    <dbReference type="NCBI Taxonomy" id="704125"/>
    <lineage>
        <taxon>Bacteria</taxon>
        <taxon>Bacillati</taxon>
        <taxon>Bacillota</taxon>
        <taxon>Clostridia</taxon>
        <taxon>Eubacteriales</taxon>
        <taxon>Clostridiaceae</taxon>
        <taxon>Clostridium</taxon>
    </lineage>
</organism>
<evidence type="ECO:0008006" key="4">
    <source>
        <dbReference type="Google" id="ProtNLM"/>
    </source>
</evidence>
<name>A0ABM7TLG6_9CLOT</name>
<evidence type="ECO:0000313" key="3">
    <source>
        <dbReference type="Proteomes" id="UP000824633"/>
    </source>
</evidence>
<proteinExistence type="predicted"/>
<sequence>MTVKEIIMTITGAAIFSFLVITVWGKLVNLFGAIGGFIAAMIIPGTMWIINHGVNNHLIKQSGTVWIDMAWAVGIGVCISSKIQGGKMTKAKNTLFAAILSGIIGGYILTF</sequence>
<keyword evidence="1" id="KW-0812">Transmembrane</keyword>
<dbReference type="Pfam" id="PF21846">
    <property type="entry name" value="DUF6905"/>
    <property type="match status" value="1"/>
</dbReference>
<reference evidence="3" key="1">
    <citation type="submission" date="2021-07" db="EMBL/GenBank/DDBJ databases">
        <title>Complete genome sequencing of a Clostridium isolate.</title>
        <authorList>
            <person name="Ueki A."/>
            <person name="Tonouchi A."/>
        </authorList>
    </citation>
    <scope>NUCLEOTIDE SEQUENCE [LARGE SCALE GENOMIC DNA]</scope>
    <source>
        <strain evidence="3">C5S11</strain>
    </source>
</reference>
<feature type="transmembrane region" description="Helical" evidence="1">
    <location>
        <begin position="6"/>
        <end position="24"/>
    </location>
</feature>